<evidence type="ECO:0000313" key="9">
    <source>
        <dbReference type="EMBL" id="MCA9392003.1"/>
    </source>
</evidence>
<reference evidence="9" key="2">
    <citation type="journal article" date="2021" name="Microbiome">
        <title>Successional dynamics and alternative stable states in a saline activated sludge microbial community over 9 years.</title>
        <authorList>
            <person name="Wang Y."/>
            <person name="Ye J."/>
            <person name="Ju F."/>
            <person name="Liu L."/>
            <person name="Boyd J.A."/>
            <person name="Deng Y."/>
            <person name="Parks D.H."/>
            <person name="Jiang X."/>
            <person name="Yin X."/>
            <person name="Woodcroft B.J."/>
            <person name="Tyson G.W."/>
            <person name="Hugenholtz P."/>
            <person name="Polz M.F."/>
            <person name="Zhang T."/>
        </authorList>
    </citation>
    <scope>NUCLEOTIDE SEQUENCE</scope>
    <source>
        <strain evidence="9">HKST-UBA03</strain>
    </source>
</reference>
<dbReference type="InterPro" id="IPR013760">
    <property type="entry name" value="Topo_IIA-like_dom_sf"/>
</dbReference>
<dbReference type="AlphaFoldDB" id="A0A955LK82"/>
<dbReference type="InterPro" id="IPR035516">
    <property type="entry name" value="Gyrase/topoIV_suA_C"/>
</dbReference>
<dbReference type="GO" id="GO:0006265">
    <property type="term" value="P:DNA topological change"/>
    <property type="evidence" value="ECO:0007669"/>
    <property type="project" value="UniProtKB-UniRule"/>
</dbReference>
<dbReference type="EC" id="5.6.2.2" evidence="3"/>
<comment type="similarity">
    <text evidence="2">Belongs to the type II topoisomerase GyrA/ParC subunit family.</text>
</comment>
<evidence type="ECO:0000259" key="8">
    <source>
        <dbReference type="PROSITE" id="PS52040"/>
    </source>
</evidence>
<evidence type="ECO:0000256" key="4">
    <source>
        <dbReference type="ARBA" id="ARBA00023029"/>
    </source>
</evidence>
<dbReference type="Gene3D" id="3.30.1360.40">
    <property type="match status" value="1"/>
</dbReference>
<dbReference type="InterPro" id="IPR006691">
    <property type="entry name" value="GyrA/parC_rep"/>
</dbReference>
<dbReference type="InterPro" id="IPR002205">
    <property type="entry name" value="Topo_IIA_dom_A"/>
</dbReference>
<keyword evidence="6 7" id="KW-0413">Isomerase</keyword>
<evidence type="ECO:0000256" key="3">
    <source>
        <dbReference type="ARBA" id="ARBA00012895"/>
    </source>
</evidence>
<comment type="caution">
    <text evidence="9">The sequence shown here is derived from an EMBL/GenBank/DDBJ whole genome shotgun (WGS) entry which is preliminary data.</text>
</comment>
<accession>A0A955LK82</accession>
<evidence type="ECO:0000256" key="6">
    <source>
        <dbReference type="ARBA" id="ARBA00023235"/>
    </source>
</evidence>
<dbReference type="InterPro" id="IPR013757">
    <property type="entry name" value="Topo_IIA_A_a_sf"/>
</dbReference>
<dbReference type="SMART" id="SM00434">
    <property type="entry name" value="TOP4c"/>
    <property type="match status" value="1"/>
</dbReference>
<feature type="domain" description="Topo IIA-type catalytic" evidence="8">
    <location>
        <begin position="47"/>
        <end position="561"/>
    </location>
</feature>
<evidence type="ECO:0000313" key="10">
    <source>
        <dbReference type="Proteomes" id="UP000751518"/>
    </source>
</evidence>
<evidence type="ECO:0000256" key="5">
    <source>
        <dbReference type="ARBA" id="ARBA00023125"/>
    </source>
</evidence>
<dbReference type="Pfam" id="PF03989">
    <property type="entry name" value="DNA_gyraseA_C"/>
    <property type="match status" value="2"/>
</dbReference>
<evidence type="ECO:0000256" key="7">
    <source>
        <dbReference type="PROSITE-ProRule" id="PRU01384"/>
    </source>
</evidence>
<evidence type="ECO:0000256" key="2">
    <source>
        <dbReference type="ARBA" id="ARBA00008263"/>
    </source>
</evidence>
<dbReference type="CDD" id="cd00187">
    <property type="entry name" value="TOP4c"/>
    <property type="match status" value="1"/>
</dbReference>
<dbReference type="GO" id="GO:0005737">
    <property type="term" value="C:cytoplasm"/>
    <property type="evidence" value="ECO:0007669"/>
    <property type="project" value="TreeGrafter"/>
</dbReference>
<dbReference type="FunFam" id="1.10.268.10:FF:000001">
    <property type="entry name" value="DNA gyrase subunit A"/>
    <property type="match status" value="1"/>
</dbReference>
<dbReference type="InterPro" id="IPR050220">
    <property type="entry name" value="Type_II_DNA_Topoisomerases"/>
</dbReference>
<dbReference type="Gene3D" id="2.120.10.90">
    <property type="entry name" value="DNA gyrase/topoisomerase IV, subunit A, C-terminal"/>
    <property type="match status" value="1"/>
</dbReference>
<dbReference type="Pfam" id="PF00521">
    <property type="entry name" value="DNA_topoisoIV"/>
    <property type="match status" value="2"/>
</dbReference>
<dbReference type="SUPFAM" id="SSF56719">
    <property type="entry name" value="Type II DNA topoisomerase"/>
    <property type="match status" value="1"/>
</dbReference>
<dbReference type="GO" id="GO:0009330">
    <property type="term" value="C:DNA topoisomerase type II (double strand cut, ATP-hydrolyzing) complex"/>
    <property type="evidence" value="ECO:0007669"/>
    <property type="project" value="TreeGrafter"/>
</dbReference>
<dbReference type="GO" id="GO:0003677">
    <property type="term" value="F:DNA binding"/>
    <property type="evidence" value="ECO:0007669"/>
    <property type="project" value="UniProtKB-UniRule"/>
</dbReference>
<sequence length="671" mass="75112">MSESQETSLAPNITDTPFGKVKKVSISEEMQKSYLDYAMSVIVSRALPDVRDGLKPVQRRILYAMKLLTLSHTSPYKKSARIVGETIGKFHPHGDSSIYDAMVRMAQDFSLRYPLVWGQGNFGSVDGDPAAAMRYTEARMQKITGELLMDLDKNTVEFVDNFDGSDKEPAILPSVIPNLLANGSDGIAVGMATKIPPHNLGELIDGLMFIIDGAKVDTLTDIEDLKEIDVDLFNRYSSFYDQYDTTAPYFKRAEIKHFTFDASEITAEDLIKIIPGPDFPTGGEIYDKQEILQAYATGRGRVLMRAKSNIVDAKNGKMQIEVTELPYQQNKALLVGKIADLVKTGRLDDIADLRDESDRKGLKIVVELKRGANPQRVLNNLYKYTPMQQNFNVNMVALENNVPKLLSLKALMLGFIRHRQEVTTRRITHELINSLHRGHILEGLKIALDNLDEVIALIRKSKDSDAARTGLMEKFKLSEIQANAILEMQLRRLAALEREKIINEYKEVMALIEQLEGILTDPKKVIKIIRDDMLAIKETYGDQRRTKVYKGRPGEISDEELIKSEETIIVLSRGGYIKRVTPQSFKTQGRGGKGVSGGNLKETDVIHVIVAANTHDEALFFTDKGRVFSKRVWDIPEANRTARGTPAVNIVGIDQDEKIMSILAQEVQNGG</sequence>
<dbReference type="GO" id="GO:0003918">
    <property type="term" value="F:DNA topoisomerase type II (double strand cut, ATP-hydrolyzing) activity"/>
    <property type="evidence" value="ECO:0007669"/>
    <property type="project" value="UniProtKB-EC"/>
</dbReference>
<dbReference type="PROSITE" id="PS52040">
    <property type="entry name" value="TOPO_IIA"/>
    <property type="match status" value="1"/>
</dbReference>
<name>A0A955LK82_UNCKA</name>
<dbReference type="Proteomes" id="UP000751518">
    <property type="component" value="Unassembled WGS sequence"/>
</dbReference>
<dbReference type="SUPFAM" id="SSF101904">
    <property type="entry name" value="GyrA/ParC C-terminal domain-like"/>
    <property type="match status" value="1"/>
</dbReference>
<dbReference type="EMBL" id="JAGQKZ010000014">
    <property type="protein sequence ID" value="MCA9392003.1"/>
    <property type="molecule type" value="Genomic_DNA"/>
</dbReference>
<keyword evidence="5 7" id="KW-0238">DNA-binding</keyword>
<feature type="active site" description="O-(5'-phospho-DNA)-tyrosine intermediate" evidence="7">
    <location>
        <position position="135"/>
    </location>
</feature>
<organism evidence="9 10">
    <name type="scientific">candidate division WWE3 bacterium</name>
    <dbReference type="NCBI Taxonomy" id="2053526"/>
    <lineage>
        <taxon>Bacteria</taxon>
        <taxon>Katanobacteria</taxon>
    </lineage>
</organism>
<proteinExistence type="inferred from homology"/>
<dbReference type="Gene3D" id="1.10.268.10">
    <property type="entry name" value="Topoisomerase, domain 3"/>
    <property type="match status" value="1"/>
</dbReference>
<dbReference type="FunFam" id="3.30.1360.40:FF:000002">
    <property type="entry name" value="DNA gyrase subunit A"/>
    <property type="match status" value="1"/>
</dbReference>
<dbReference type="PANTHER" id="PTHR43493">
    <property type="entry name" value="DNA GYRASE/TOPOISOMERASE SUBUNIT A"/>
    <property type="match status" value="1"/>
</dbReference>
<dbReference type="PANTHER" id="PTHR43493:SF5">
    <property type="entry name" value="DNA GYRASE SUBUNIT A, CHLOROPLASTIC_MITOCHONDRIAL"/>
    <property type="match status" value="1"/>
</dbReference>
<dbReference type="GO" id="GO:0005524">
    <property type="term" value="F:ATP binding"/>
    <property type="evidence" value="ECO:0007669"/>
    <property type="project" value="InterPro"/>
</dbReference>
<protein>
    <recommendedName>
        <fullName evidence="3">DNA topoisomerase (ATP-hydrolyzing)</fullName>
        <ecNumber evidence="3">5.6.2.2</ecNumber>
    </recommendedName>
</protein>
<keyword evidence="4 7" id="KW-0799">Topoisomerase</keyword>
<gene>
    <name evidence="9" type="ORF">KC614_02250</name>
</gene>
<reference evidence="9" key="1">
    <citation type="submission" date="2020-04" db="EMBL/GenBank/DDBJ databases">
        <authorList>
            <person name="Zhang T."/>
        </authorList>
    </citation>
    <scope>NUCLEOTIDE SEQUENCE</scope>
    <source>
        <strain evidence="9">HKST-UBA03</strain>
    </source>
</reference>
<evidence type="ECO:0000256" key="1">
    <source>
        <dbReference type="ARBA" id="ARBA00000185"/>
    </source>
</evidence>
<dbReference type="InterPro" id="IPR013758">
    <property type="entry name" value="Topo_IIA_A/C_ab"/>
</dbReference>
<dbReference type="Gene3D" id="3.90.199.10">
    <property type="entry name" value="Topoisomerase II, domain 5"/>
    <property type="match status" value="2"/>
</dbReference>
<comment type="catalytic activity">
    <reaction evidence="1 7">
        <text>ATP-dependent breakage, passage and rejoining of double-stranded DNA.</text>
        <dbReference type="EC" id="5.6.2.2"/>
    </reaction>
</comment>